<protein>
    <submittedName>
        <fullName evidence="3">Surface antigen</fullName>
    </submittedName>
</protein>
<evidence type="ECO:0000313" key="3">
    <source>
        <dbReference type="EMBL" id="EWC73416.1"/>
    </source>
</evidence>
<accession>W7JP70</accession>
<reference evidence="3 4" key="1">
    <citation type="submission" date="2013-02" db="EMBL/GenBank/DDBJ databases">
        <title>The Genome Sequence of Plasmodium falciparum UGT5.1.</title>
        <authorList>
            <consortium name="The Broad Institute Genome Sequencing Platform"/>
            <consortium name="The Broad Institute Genome Sequencing Center for Infectious Disease"/>
            <person name="Neafsey D."/>
            <person name="Cheeseman I."/>
            <person name="Volkman S."/>
            <person name="Adams J."/>
            <person name="Walker B."/>
            <person name="Young S.K."/>
            <person name="Zeng Q."/>
            <person name="Gargeya S."/>
            <person name="Fitzgerald M."/>
            <person name="Haas B."/>
            <person name="Abouelleil A."/>
            <person name="Alvarado L."/>
            <person name="Arachchi H.M."/>
            <person name="Berlin A.M."/>
            <person name="Chapman S.B."/>
            <person name="Dewar J."/>
            <person name="Goldberg J."/>
            <person name="Griggs A."/>
            <person name="Gujja S."/>
            <person name="Hansen M."/>
            <person name="Howarth C."/>
            <person name="Imamovic A."/>
            <person name="Larimer J."/>
            <person name="McCowan C."/>
            <person name="Murphy C."/>
            <person name="Neiman D."/>
            <person name="Pearson M."/>
            <person name="Priest M."/>
            <person name="Roberts A."/>
            <person name="Saif S."/>
            <person name="Shea T."/>
            <person name="Sisk P."/>
            <person name="Sykes S."/>
            <person name="Wortman J."/>
            <person name="Nusbaum C."/>
            <person name="Birren B."/>
        </authorList>
    </citation>
    <scope>NUCLEOTIDE SEQUENCE [LARGE SCALE GENOMIC DNA]</scope>
    <source>
        <strain evidence="3 4">UGT5.1</strain>
    </source>
</reference>
<keyword evidence="1" id="KW-1133">Transmembrane helix</keyword>
<dbReference type="NCBIfam" id="TIGR01477">
    <property type="entry name" value="RIFIN"/>
    <property type="match status" value="1"/>
</dbReference>
<proteinExistence type="predicted"/>
<evidence type="ECO:0000313" key="4">
    <source>
        <dbReference type="Proteomes" id="UP000030697"/>
    </source>
</evidence>
<organism evidence="3 4">
    <name type="scientific">Plasmodium falciparum UGT5.1</name>
    <dbReference type="NCBI Taxonomy" id="1237627"/>
    <lineage>
        <taxon>Eukaryota</taxon>
        <taxon>Sar</taxon>
        <taxon>Alveolata</taxon>
        <taxon>Apicomplexa</taxon>
        <taxon>Aconoidasida</taxon>
        <taxon>Haemosporida</taxon>
        <taxon>Plasmodiidae</taxon>
        <taxon>Plasmodium</taxon>
        <taxon>Plasmodium (Laverania)</taxon>
    </lineage>
</organism>
<dbReference type="Proteomes" id="UP000030697">
    <property type="component" value="Unassembled WGS sequence"/>
</dbReference>
<evidence type="ECO:0000256" key="2">
    <source>
        <dbReference type="SAM" id="SignalP"/>
    </source>
</evidence>
<feature type="transmembrane region" description="Helical" evidence="1">
    <location>
        <begin position="302"/>
        <end position="324"/>
    </location>
</feature>
<dbReference type="OrthoDB" id="379111at2759"/>
<dbReference type="AlphaFoldDB" id="W7JP70"/>
<dbReference type="EMBL" id="KE124768">
    <property type="protein sequence ID" value="EWC73416.1"/>
    <property type="molecule type" value="Genomic_DNA"/>
</dbReference>
<dbReference type="InterPro" id="IPR006373">
    <property type="entry name" value="VSA_Rifin"/>
</dbReference>
<keyword evidence="1" id="KW-0812">Transmembrane</keyword>
<gene>
    <name evidence="3" type="ORF">C923_05916</name>
</gene>
<dbReference type="Pfam" id="PF02009">
    <property type="entry name" value="RIFIN"/>
    <property type="match status" value="1"/>
</dbReference>
<evidence type="ECO:0000256" key="1">
    <source>
        <dbReference type="SAM" id="Phobius"/>
    </source>
</evidence>
<name>W7JP70_PLAFA</name>
<keyword evidence="2" id="KW-0732">Signal</keyword>
<feature type="signal peptide" evidence="2">
    <location>
        <begin position="1"/>
        <end position="24"/>
    </location>
</feature>
<sequence>MKLHYSKILLFCLPLNILVSLSYAHNKNKLYITPHTKSTTSRVLSECNIESSIYDKDEEIKSVKGTFDRQMSQRFEEYEEHMKDKRKKCKEQRDKNVQEIIEKDRMDKSLAQKVEKVCLRCGCALGGVAASVGIFGGLGIYGWKSAATATAMAEGAAAGKAAGEAVRIPATIDAVISGLEQMGVSILNGQPLKTFFTSTNYTNVTKIARVINSEYQTDSCLFGGSGPATDNSICTWVTEQSKSVANIRGKTFSTYESIKTGVENIVSQAETVAERAVETATDEAIQRSIGVVDAKYAICQTAIIASVVAILVIVLVMMIIYLILRYRRKKKMKKKDQYTKLLNE</sequence>
<keyword evidence="1" id="KW-0472">Membrane</keyword>
<feature type="chain" id="PRO_5004894672" evidence="2">
    <location>
        <begin position="25"/>
        <end position="344"/>
    </location>
</feature>